<keyword evidence="2" id="KW-1185">Reference proteome</keyword>
<sequence>MEISLDKIEMNDRYNNIDEESLVFCHIMGIWCIIRLKLMNIK</sequence>
<evidence type="ECO:0000313" key="1">
    <source>
        <dbReference type="EMBL" id="AGX44426.1"/>
    </source>
</evidence>
<reference evidence="1 2" key="1">
    <citation type="journal article" date="2013" name="Genome Announc.">
        <title>Complete Genome Sequence of the Solvent Producer Clostridium saccharobutylicum NCP262 (DSM 13864).</title>
        <authorList>
            <person name="Poehlein A."/>
            <person name="Hartwich K."/>
            <person name="Krabben P."/>
            <person name="Ehrenreich A."/>
            <person name="Liebl W."/>
            <person name="Durre P."/>
            <person name="Gottschalk G."/>
            <person name="Daniel R."/>
        </authorList>
    </citation>
    <scope>NUCLEOTIDE SEQUENCE [LARGE SCALE GENOMIC DNA]</scope>
    <source>
        <strain evidence="1">DSM 13864</strain>
    </source>
</reference>
<dbReference type="KEGG" id="csb:CLSA_c34640"/>
<gene>
    <name evidence="1" type="ORF">CLSA_c34640</name>
</gene>
<dbReference type="PATRIC" id="fig|1345695.3.peg.3447"/>
<dbReference type="Proteomes" id="UP000017118">
    <property type="component" value="Chromosome"/>
</dbReference>
<organism evidence="1 2">
    <name type="scientific">Clostridium saccharobutylicum DSM 13864</name>
    <dbReference type="NCBI Taxonomy" id="1345695"/>
    <lineage>
        <taxon>Bacteria</taxon>
        <taxon>Bacillati</taxon>
        <taxon>Bacillota</taxon>
        <taxon>Clostridia</taxon>
        <taxon>Eubacteriales</taxon>
        <taxon>Clostridiaceae</taxon>
        <taxon>Clostridium</taxon>
    </lineage>
</organism>
<dbReference type="EMBL" id="CP006721">
    <property type="protein sequence ID" value="AGX44426.1"/>
    <property type="molecule type" value="Genomic_DNA"/>
</dbReference>
<protein>
    <submittedName>
        <fullName evidence="1">Uncharacterized protein</fullName>
    </submittedName>
</protein>
<dbReference type="HOGENOM" id="CLU_3249666_0_0_9"/>
<dbReference type="AlphaFoldDB" id="U5MXT9"/>
<name>U5MXT9_CLOSA</name>
<evidence type="ECO:0000313" key="2">
    <source>
        <dbReference type="Proteomes" id="UP000017118"/>
    </source>
</evidence>
<accession>U5MXT9</accession>
<proteinExistence type="predicted"/>